<feature type="region of interest" description="Disordered" evidence="1">
    <location>
        <begin position="79"/>
        <end position="294"/>
    </location>
</feature>
<protein>
    <submittedName>
        <fullName evidence="2">Uncharacterized protein</fullName>
    </submittedName>
</protein>
<organism evidence="2 3">
    <name type="scientific">Lactarius akahatsu</name>
    <dbReference type="NCBI Taxonomy" id="416441"/>
    <lineage>
        <taxon>Eukaryota</taxon>
        <taxon>Fungi</taxon>
        <taxon>Dikarya</taxon>
        <taxon>Basidiomycota</taxon>
        <taxon>Agaricomycotina</taxon>
        <taxon>Agaricomycetes</taxon>
        <taxon>Russulales</taxon>
        <taxon>Russulaceae</taxon>
        <taxon>Lactarius</taxon>
    </lineage>
</organism>
<dbReference type="EMBL" id="JAKELL010000042">
    <property type="protein sequence ID" value="KAH8988340.1"/>
    <property type="molecule type" value="Genomic_DNA"/>
</dbReference>
<gene>
    <name evidence="2" type="ORF">EDB92DRAFT_1817536</name>
</gene>
<feature type="compositionally biased region" description="Pro residues" evidence="1">
    <location>
        <begin position="198"/>
        <end position="208"/>
    </location>
</feature>
<sequence length="294" mass="32074">MAATISKGTLNLRFMQNAQNAEKNLADESIQSLVQDESRWEVAKEVRDAWGMGSEPPSSPAVTHEASYLPFVFSGCNDASGSPQEAVKLRGRRTWNKRGQEVTEGELLSHDDSRVSPSARQGPMEEERQHHNASKRLTSISSFGPRSSTKDTERAKPRNTKSARELIREDVVVGSGIKIRNLETEEEDKSSGDCSPPFRGPPPPPPSAASPHKPASSLSTPNNRDKFLKPAGVDEPSDSVSRRDGSRPARPEADSRGMRRPNLKRDRDDRRRGDAGAQTTTNGKRKKSGAAAAA</sequence>
<dbReference type="AlphaFoldDB" id="A0AAD4LCU5"/>
<comment type="caution">
    <text evidence="2">The sequence shown here is derived from an EMBL/GenBank/DDBJ whole genome shotgun (WGS) entry which is preliminary data.</text>
</comment>
<keyword evidence="3" id="KW-1185">Reference proteome</keyword>
<feature type="compositionally biased region" description="Basic and acidic residues" evidence="1">
    <location>
        <begin position="148"/>
        <end position="171"/>
    </location>
</feature>
<evidence type="ECO:0000256" key="1">
    <source>
        <dbReference type="SAM" id="MobiDB-lite"/>
    </source>
</evidence>
<feature type="compositionally biased region" description="Basic and acidic residues" evidence="1">
    <location>
        <begin position="240"/>
        <end position="274"/>
    </location>
</feature>
<dbReference type="Proteomes" id="UP001201163">
    <property type="component" value="Unassembled WGS sequence"/>
</dbReference>
<feature type="compositionally biased region" description="Low complexity" evidence="1">
    <location>
        <begin position="209"/>
        <end position="219"/>
    </location>
</feature>
<reference evidence="2" key="1">
    <citation type="submission" date="2022-01" db="EMBL/GenBank/DDBJ databases">
        <title>Comparative genomics reveals a dynamic genome evolution in the ectomycorrhizal milk-cap (Lactarius) mushrooms.</title>
        <authorList>
            <consortium name="DOE Joint Genome Institute"/>
            <person name="Lebreton A."/>
            <person name="Tang N."/>
            <person name="Kuo A."/>
            <person name="LaButti K."/>
            <person name="Drula E."/>
            <person name="Barry K."/>
            <person name="Clum A."/>
            <person name="Lipzen A."/>
            <person name="Mousain D."/>
            <person name="Ng V."/>
            <person name="Wang R."/>
            <person name="Wang X."/>
            <person name="Dai Y."/>
            <person name="Henrissat B."/>
            <person name="Grigoriev I.V."/>
            <person name="Guerin-Laguette A."/>
            <person name="Yu F."/>
            <person name="Martin F.M."/>
        </authorList>
    </citation>
    <scope>NUCLEOTIDE SEQUENCE</scope>
    <source>
        <strain evidence="2">QP</strain>
    </source>
</reference>
<name>A0AAD4LCU5_9AGAM</name>
<evidence type="ECO:0000313" key="2">
    <source>
        <dbReference type="EMBL" id="KAH8988340.1"/>
    </source>
</evidence>
<feature type="compositionally biased region" description="Polar residues" evidence="1">
    <location>
        <begin position="135"/>
        <end position="147"/>
    </location>
</feature>
<proteinExistence type="predicted"/>
<accession>A0AAD4LCU5</accession>
<evidence type="ECO:0000313" key="3">
    <source>
        <dbReference type="Proteomes" id="UP001201163"/>
    </source>
</evidence>